<evidence type="ECO:0000256" key="2">
    <source>
        <dbReference type="SAM" id="Phobius"/>
    </source>
</evidence>
<evidence type="ECO:0000256" key="1">
    <source>
        <dbReference type="SAM" id="MobiDB-lite"/>
    </source>
</evidence>
<feature type="transmembrane region" description="Helical" evidence="2">
    <location>
        <begin position="177"/>
        <end position="196"/>
    </location>
</feature>
<gene>
    <name evidence="5" type="ORF">ABGF40_04030</name>
</gene>
<keyword evidence="2" id="KW-0812">Transmembrane</keyword>
<dbReference type="EMBL" id="JBFNFH010000007">
    <property type="protein sequence ID" value="MFM1524833.1"/>
    <property type="molecule type" value="Genomic_DNA"/>
</dbReference>
<dbReference type="RefSeq" id="WP_408126527.1">
    <property type="nucleotide sequence ID" value="NZ_JBFNFH010000007.1"/>
</dbReference>
<sequence>MKNIKKILITIFTILIISTNISFANNTPKQQAKKEVKIENVKEAPKETPKETPKKNNTDIQNTKPGNVKEVMNKDKIKMFGRNNRQFVSFTTIEGQIFYLLIDYDKNGIEQNVEILKKISNEDINKIEQNKLNDPGESFEETKNENIKIQPELKEKNVEKNDNEIKQEKKEKKDFNILDYAIYIVVIIVMIVILYLKKSKKNNNMEDNFNDEENDEEMTEL</sequence>
<evidence type="ECO:0000313" key="6">
    <source>
        <dbReference type="Proteomes" id="UP001629536"/>
    </source>
</evidence>
<feature type="signal peptide" evidence="3">
    <location>
        <begin position="1"/>
        <end position="24"/>
    </location>
</feature>
<evidence type="ECO:0000256" key="3">
    <source>
        <dbReference type="SAM" id="SignalP"/>
    </source>
</evidence>
<proteinExistence type="predicted"/>
<accession>A0ABW9F6Q9</accession>
<evidence type="ECO:0000259" key="4">
    <source>
        <dbReference type="Pfam" id="PF14283"/>
    </source>
</evidence>
<evidence type="ECO:0000313" key="5">
    <source>
        <dbReference type="EMBL" id="MFM1524833.1"/>
    </source>
</evidence>
<comment type="caution">
    <text evidence="5">The sequence shown here is derived from an EMBL/GenBank/DDBJ whole genome shotgun (WGS) entry which is preliminary data.</text>
</comment>
<feature type="domain" description="Mobile element protein CD1107-like" evidence="4">
    <location>
        <begin position="81"/>
        <end position="201"/>
    </location>
</feature>
<feature type="region of interest" description="Disordered" evidence="1">
    <location>
        <begin position="28"/>
        <end position="66"/>
    </location>
</feature>
<keyword evidence="2" id="KW-1133">Transmembrane helix</keyword>
<keyword evidence="2" id="KW-0472">Membrane</keyword>
<reference evidence="5 6" key="1">
    <citation type="journal article" date="2024" name="Front. Microbiol.">
        <title>Pangenomic and biochemical analyses of Helcococcus ovis reveal widespread tetracycline resistance and a novel bacterial species, Helcococcus bovis.</title>
        <authorList>
            <person name="Cunha F."/>
            <person name="Zhai Y."/>
            <person name="Casaro S."/>
            <person name="Jones K.L."/>
            <person name="Hernandez M."/>
            <person name="Bisinotto R.S."/>
            <person name="Kariyawasam S."/>
            <person name="Brown M.B."/>
            <person name="Phillips A."/>
            <person name="Jeong K.C."/>
            <person name="Galvao K.N."/>
        </authorList>
    </citation>
    <scope>NUCLEOTIDE SEQUENCE [LARGE SCALE GENOMIC DNA]</scope>
    <source>
        <strain evidence="5 6">KG197</strain>
    </source>
</reference>
<dbReference type="Pfam" id="PF14283">
    <property type="entry name" value="CD1107-like"/>
    <property type="match status" value="1"/>
</dbReference>
<name>A0ABW9F6Q9_9FIRM</name>
<dbReference type="InterPro" id="IPR025376">
    <property type="entry name" value="CD1107-like_dom"/>
</dbReference>
<keyword evidence="3" id="KW-0732">Signal</keyword>
<organism evidence="5 6">
    <name type="scientific">Helcococcus bovis</name>
    <dbReference type="NCBI Taxonomy" id="3153252"/>
    <lineage>
        <taxon>Bacteria</taxon>
        <taxon>Bacillati</taxon>
        <taxon>Bacillota</taxon>
        <taxon>Tissierellia</taxon>
        <taxon>Tissierellales</taxon>
        <taxon>Peptoniphilaceae</taxon>
        <taxon>Helcococcus</taxon>
    </lineage>
</organism>
<dbReference type="Proteomes" id="UP001629536">
    <property type="component" value="Unassembled WGS sequence"/>
</dbReference>
<keyword evidence="6" id="KW-1185">Reference proteome</keyword>
<feature type="compositionally biased region" description="Basic and acidic residues" evidence="1">
    <location>
        <begin position="32"/>
        <end position="57"/>
    </location>
</feature>
<feature type="chain" id="PRO_5045420917" evidence="3">
    <location>
        <begin position="25"/>
        <end position="221"/>
    </location>
</feature>
<protein>
    <submittedName>
        <fullName evidence="5">CD1107 family mobile element protein</fullName>
    </submittedName>
</protein>